<dbReference type="PIRSF" id="PIRSF000429">
    <property type="entry name" value="Ac-CoA_Ac_transf"/>
    <property type="match status" value="1"/>
</dbReference>
<dbReference type="InterPro" id="IPR055140">
    <property type="entry name" value="Thiolase_C_2"/>
</dbReference>
<evidence type="ECO:0000313" key="4">
    <source>
        <dbReference type="Proteomes" id="UP000193564"/>
    </source>
</evidence>
<dbReference type="AlphaFoldDB" id="A0A1X1T898"/>
<dbReference type="Proteomes" id="UP000193564">
    <property type="component" value="Unassembled WGS sequence"/>
</dbReference>
<reference evidence="2 5" key="2">
    <citation type="journal article" date="2019" name="Emerg. Microbes Infect.">
        <title>Comprehensive subspecies identification of 175 nontuberculous mycobacteria species based on 7547 genomic profiles.</title>
        <authorList>
            <person name="Matsumoto Y."/>
            <person name="Kinjo T."/>
            <person name="Motooka D."/>
            <person name="Nabeya D."/>
            <person name="Jung N."/>
            <person name="Uechi K."/>
            <person name="Horii T."/>
            <person name="Iida T."/>
            <person name="Fujita J."/>
            <person name="Nakamura S."/>
        </authorList>
    </citation>
    <scope>NUCLEOTIDE SEQUENCE [LARGE SCALE GENOMIC DNA]</scope>
    <source>
        <strain evidence="2 5">JCM 12405</strain>
    </source>
</reference>
<dbReference type="KEGG" id="mdr:MDOR_00060"/>
<dbReference type="Pfam" id="PF22691">
    <property type="entry name" value="Thiolase_C_1"/>
    <property type="match status" value="1"/>
</dbReference>
<dbReference type="PANTHER" id="PTHR42870:SF1">
    <property type="entry name" value="NON-SPECIFIC LIPID-TRANSFER PROTEIN-LIKE 2"/>
    <property type="match status" value="1"/>
</dbReference>
<keyword evidence="4" id="KW-1185">Reference proteome</keyword>
<accession>A0A1X1T898</accession>
<protein>
    <submittedName>
        <fullName evidence="3">Acetyl-CoA acetyltransferase</fullName>
    </submittedName>
</protein>
<dbReference type="GO" id="GO:0016747">
    <property type="term" value="F:acyltransferase activity, transferring groups other than amino-acyl groups"/>
    <property type="evidence" value="ECO:0007669"/>
    <property type="project" value="InterPro"/>
</dbReference>
<dbReference type="CDD" id="cd00829">
    <property type="entry name" value="SCP-x_thiolase"/>
    <property type="match status" value="1"/>
</dbReference>
<dbReference type="EMBL" id="AP022605">
    <property type="protein sequence ID" value="BBZ05837.1"/>
    <property type="molecule type" value="Genomic_DNA"/>
</dbReference>
<organism evidence="3 4">
    <name type="scientific">Mycolicibacterium doricum</name>
    <dbReference type="NCBI Taxonomy" id="126673"/>
    <lineage>
        <taxon>Bacteria</taxon>
        <taxon>Bacillati</taxon>
        <taxon>Actinomycetota</taxon>
        <taxon>Actinomycetes</taxon>
        <taxon>Mycobacteriales</taxon>
        <taxon>Mycobacteriaceae</taxon>
        <taxon>Mycolicibacterium</taxon>
    </lineage>
</organism>
<dbReference type="Proteomes" id="UP000467201">
    <property type="component" value="Chromosome"/>
</dbReference>
<reference evidence="3 4" key="1">
    <citation type="submission" date="2016-01" db="EMBL/GenBank/DDBJ databases">
        <title>The new phylogeny of the genus Mycobacterium.</title>
        <authorList>
            <person name="Tarcisio F."/>
            <person name="Conor M."/>
            <person name="Antonella G."/>
            <person name="Elisabetta G."/>
            <person name="Giulia F.S."/>
            <person name="Sara T."/>
            <person name="Anna F."/>
            <person name="Clotilde B."/>
            <person name="Roberto B."/>
            <person name="Veronica D.S."/>
            <person name="Fabio R."/>
            <person name="Monica P."/>
            <person name="Olivier J."/>
            <person name="Enrico T."/>
            <person name="Nicola S."/>
        </authorList>
    </citation>
    <scope>NUCLEOTIDE SEQUENCE [LARGE SCALE GENOMIC DNA]</scope>
    <source>
        <strain evidence="3 4">DSM 44339</strain>
    </source>
</reference>
<evidence type="ECO:0000313" key="2">
    <source>
        <dbReference type="EMBL" id="BBZ05837.1"/>
    </source>
</evidence>
<dbReference type="SUPFAM" id="SSF53901">
    <property type="entry name" value="Thiolase-like"/>
    <property type="match status" value="1"/>
</dbReference>
<dbReference type="Gene3D" id="3.40.47.10">
    <property type="match status" value="1"/>
</dbReference>
<evidence type="ECO:0000259" key="1">
    <source>
        <dbReference type="Pfam" id="PF22691"/>
    </source>
</evidence>
<keyword evidence="3" id="KW-0808">Transferase</keyword>
<gene>
    <name evidence="3" type="ORF">AWC01_09995</name>
    <name evidence="2" type="ORF">MDOR_00060</name>
</gene>
<reference evidence="2" key="3">
    <citation type="submission" date="2020-02" db="EMBL/GenBank/DDBJ databases">
        <authorList>
            <person name="Matsumoto Y."/>
            <person name="Motooka D."/>
            <person name="Nakamura S."/>
        </authorList>
    </citation>
    <scope>NUCLEOTIDE SEQUENCE</scope>
    <source>
        <strain evidence="2">JCM 12405</strain>
    </source>
</reference>
<evidence type="ECO:0000313" key="3">
    <source>
        <dbReference type="EMBL" id="ORV40803.1"/>
    </source>
</evidence>
<dbReference type="PANTHER" id="PTHR42870">
    <property type="entry name" value="ACETYL-COA C-ACETYLTRANSFERASE"/>
    <property type="match status" value="1"/>
</dbReference>
<proteinExistence type="predicted"/>
<dbReference type="STRING" id="126673.AWC01_09995"/>
<evidence type="ECO:0000313" key="5">
    <source>
        <dbReference type="Proteomes" id="UP000467201"/>
    </source>
</evidence>
<name>A0A1X1T898_9MYCO</name>
<dbReference type="InterPro" id="IPR016039">
    <property type="entry name" value="Thiolase-like"/>
</dbReference>
<dbReference type="InterPro" id="IPR002155">
    <property type="entry name" value="Thiolase"/>
</dbReference>
<sequence length="388" mass="40444">MPAPLATLAGFSEVTPGRLDRPFLDLHLESAVAALGDAEMEASDVDGLICVGSMMGESIEHTFLSEEIQDSLGLHELGLQLGVQLGGGSHLAMLGVATRAIQSGQCSAVLCVSAGVFPPIRDVGRRLMTMTCHPDYELPYAPSIPTLYGLIAQAWLDDVGQSREVFAEAVVAQQEWALAHPTAIGAGAGRFTVEQVLDARHIAGPFGYLDCSIPCEGGGAFVVVSPDRAASLPHRPVHVVGIGEGHTHGFLTSMPDLSRTGAVRSGATAFAQAGIAPADIQLAQLYDAFSSNPLMLLEELGLADRGKAVELYREGATRPGGRLPVNTNGGLLRFGHSGTASGICGILEAYQQMTGRAAGIQVEQADLGVVHAYGSMLCSHVTVILEGS</sequence>
<dbReference type="RefSeq" id="WP_085190525.1">
    <property type="nucleotide sequence ID" value="NZ_AP022605.1"/>
</dbReference>
<dbReference type="EMBL" id="LQOS01000028">
    <property type="protein sequence ID" value="ORV40803.1"/>
    <property type="molecule type" value="Genomic_DNA"/>
</dbReference>
<feature type="domain" description="Thiolase C-terminal" evidence="1">
    <location>
        <begin position="243"/>
        <end position="386"/>
    </location>
</feature>